<proteinExistence type="predicted"/>
<sequence length="122" mass="14009">MAYQLWLSYVSNNGMTEYCETAAGTMQEIDFSLPHDAIEAVIKGKDELNIKERYLEPVTALQDQDLKFSSDMEMAYCSIYNLYQYHINEKLDDSWIIVNQALSVLGEDDSIKYFEAAINNSI</sequence>
<evidence type="ECO:0000313" key="1">
    <source>
        <dbReference type="EMBL" id="QLG87170.1"/>
    </source>
</evidence>
<dbReference type="Proteomes" id="UP000509597">
    <property type="component" value="Chromosome"/>
</dbReference>
<protein>
    <submittedName>
        <fullName evidence="1">Uncharacterized protein</fullName>
    </submittedName>
</protein>
<dbReference type="AlphaFoldDB" id="A0A7H9BEK3"/>
<gene>
    <name evidence="1" type="ORF">HQ393_02290</name>
</gene>
<reference evidence="1 2" key="1">
    <citation type="submission" date="2020-07" db="EMBL/GenBank/DDBJ databases">
        <title>Complete genome sequence of Chitinibacter sp. 2T18.</title>
        <authorList>
            <person name="Bae J.-W."/>
            <person name="Choi J.-W."/>
        </authorList>
    </citation>
    <scope>NUCLEOTIDE SEQUENCE [LARGE SCALE GENOMIC DNA]</scope>
    <source>
        <strain evidence="1 2">2T18</strain>
    </source>
</reference>
<dbReference type="RefSeq" id="WP_179357255.1">
    <property type="nucleotide sequence ID" value="NZ_CP058627.1"/>
</dbReference>
<evidence type="ECO:0000313" key="2">
    <source>
        <dbReference type="Proteomes" id="UP000509597"/>
    </source>
</evidence>
<dbReference type="EMBL" id="CP058627">
    <property type="protein sequence ID" value="QLG87170.1"/>
    <property type="molecule type" value="Genomic_DNA"/>
</dbReference>
<keyword evidence="2" id="KW-1185">Reference proteome</keyword>
<name>A0A7H9BEK3_9NEIS</name>
<organism evidence="1 2">
    <name type="scientific">Chitinibacter bivalviorum</name>
    <dbReference type="NCBI Taxonomy" id="2739434"/>
    <lineage>
        <taxon>Bacteria</taxon>
        <taxon>Pseudomonadati</taxon>
        <taxon>Pseudomonadota</taxon>
        <taxon>Betaproteobacteria</taxon>
        <taxon>Neisseriales</taxon>
        <taxon>Chitinibacteraceae</taxon>
        <taxon>Chitinibacter</taxon>
    </lineage>
</organism>
<dbReference type="KEGG" id="chiz:HQ393_02290"/>
<accession>A0A7H9BEK3</accession>